<comment type="caution">
    <text evidence="1">The sequence shown here is derived from an EMBL/GenBank/DDBJ whole genome shotgun (WGS) entry which is preliminary data.</text>
</comment>
<evidence type="ECO:0000313" key="1">
    <source>
        <dbReference type="EMBL" id="KAJ6683061.1"/>
    </source>
</evidence>
<reference evidence="1" key="2">
    <citation type="journal article" date="2023" name="Int. J. Mol. Sci.">
        <title>De Novo Assembly and Annotation of 11 Diverse Shrub Willow (Salix) Genomes Reveals Novel Gene Organization in Sex-Linked Regions.</title>
        <authorList>
            <person name="Hyden B."/>
            <person name="Feng K."/>
            <person name="Yates T.B."/>
            <person name="Jawdy S."/>
            <person name="Cereghino C."/>
            <person name="Smart L.B."/>
            <person name="Muchero W."/>
        </authorList>
    </citation>
    <scope>NUCLEOTIDE SEQUENCE</scope>
    <source>
        <tissue evidence="1">Shoot tip</tissue>
    </source>
</reference>
<proteinExistence type="predicted"/>
<keyword evidence="2" id="KW-1185">Reference proteome</keyword>
<accession>A0A9Q0P7J0</accession>
<dbReference type="Proteomes" id="UP001151752">
    <property type="component" value="Chromosome 5"/>
</dbReference>
<gene>
    <name evidence="1" type="ORF">OIU74_021170</name>
</gene>
<name>A0A9Q0P7J0_9ROSI</name>
<organism evidence="1 2">
    <name type="scientific">Salix koriyanagi</name>
    <dbReference type="NCBI Taxonomy" id="2511006"/>
    <lineage>
        <taxon>Eukaryota</taxon>
        <taxon>Viridiplantae</taxon>
        <taxon>Streptophyta</taxon>
        <taxon>Embryophyta</taxon>
        <taxon>Tracheophyta</taxon>
        <taxon>Spermatophyta</taxon>
        <taxon>Magnoliopsida</taxon>
        <taxon>eudicotyledons</taxon>
        <taxon>Gunneridae</taxon>
        <taxon>Pentapetalae</taxon>
        <taxon>rosids</taxon>
        <taxon>fabids</taxon>
        <taxon>Malpighiales</taxon>
        <taxon>Salicaceae</taxon>
        <taxon>Saliceae</taxon>
        <taxon>Salix</taxon>
    </lineage>
</organism>
<evidence type="ECO:0000313" key="2">
    <source>
        <dbReference type="Proteomes" id="UP001151752"/>
    </source>
</evidence>
<reference evidence="1" key="1">
    <citation type="submission" date="2022-11" db="EMBL/GenBank/DDBJ databases">
        <authorList>
            <person name="Hyden B.L."/>
            <person name="Feng K."/>
            <person name="Yates T."/>
            <person name="Jawdy S."/>
            <person name="Smart L.B."/>
            <person name="Muchero W."/>
        </authorList>
    </citation>
    <scope>NUCLEOTIDE SEQUENCE</scope>
    <source>
        <tissue evidence="1">Shoot tip</tissue>
    </source>
</reference>
<protein>
    <submittedName>
        <fullName evidence="1">Uncharacterized protein</fullName>
    </submittedName>
</protein>
<dbReference type="EMBL" id="JAPFFM010000020">
    <property type="protein sequence ID" value="KAJ6683061.1"/>
    <property type="molecule type" value="Genomic_DNA"/>
</dbReference>
<sequence>MFYPGEMGTGKKKDFLLQDLLKRMGGYAVKYPSLQFGAVEAAKRSAGLPILLGNIARPLKDVFIQVSANKLREVSEFLDCLEAADHASLVEVF</sequence>
<dbReference type="AlphaFoldDB" id="A0A9Q0P7J0"/>